<dbReference type="Pfam" id="PF00005">
    <property type="entry name" value="ABC_tran"/>
    <property type="match status" value="1"/>
</dbReference>
<dbReference type="PROSITE" id="PS00211">
    <property type="entry name" value="ABC_TRANSPORTER_1"/>
    <property type="match status" value="1"/>
</dbReference>
<dbReference type="GO" id="GO:0005524">
    <property type="term" value="F:ATP binding"/>
    <property type="evidence" value="ECO:0007669"/>
    <property type="project" value="UniProtKB-KW"/>
</dbReference>
<sequence>MTDNGGVTFTRVSFTPPFAVSGTENRRILDDVSLQLEPGTTTALLGRSGSGKTTLLRTVNGLVLPTEGEVRVLGHTVHARSKADDLRDLRRSIGYVIQETGLYPHMSVGRNVALPLELLGKPDVERNQRAAELLDTVGLPSTQYADRLPHELSGGQRQRVGLARALATSPKLLLLDEPFGALDPLTRAEMQAMLRDLLARFGTTALIVTHDLQEAIFLAHRILFVADGRVYADLSSGEVLESTEPGVVDYVRAVQRFTPEAEQGS</sequence>
<dbReference type="SUPFAM" id="SSF52540">
    <property type="entry name" value="P-loop containing nucleoside triphosphate hydrolases"/>
    <property type="match status" value="1"/>
</dbReference>
<evidence type="ECO:0000256" key="2">
    <source>
        <dbReference type="ARBA" id="ARBA00022741"/>
    </source>
</evidence>
<keyword evidence="1" id="KW-0813">Transport</keyword>
<proteinExistence type="predicted"/>
<comment type="caution">
    <text evidence="5">The sequence shown here is derived from an EMBL/GenBank/DDBJ whole genome shotgun (WGS) entry which is preliminary data.</text>
</comment>
<dbReference type="EMBL" id="JBJYXY010000001">
    <property type="protein sequence ID" value="MFN2975563.1"/>
    <property type="molecule type" value="Genomic_DNA"/>
</dbReference>
<evidence type="ECO:0000313" key="5">
    <source>
        <dbReference type="EMBL" id="MFN2975563.1"/>
    </source>
</evidence>
<evidence type="ECO:0000259" key="4">
    <source>
        <dbReference type="PROSITE" id="PS50893"/>
    </source>
</evidence>
<dbReference type="InterPro" id="IPR050093">
    <property type="entry name" value="ABC_SmlMolc_Importer"/>
</dbReference>
<dbReference type="Proteomes" id="UP001634747">
    <property type="component" value="Unassembled WGS sequence"/>
</dbReference>
<evidence type="ECO:0000313" key="6">
    <source>
        <dbReference type="Proteomes" id="UP001634747"/>
    </source>
</evidence>
<dbReference type="InterPro" id="IPR003593">
    <property type="entry name" value="AAA+_ATPase"/>
</dbReference>
<dbReference type="RefSeq" id="WP_317889807.1">
    <property type="nucleotide sequence ID" value="NZ_BAABBH010000001.1"/>
</dbReference>
<dbReference type="Gene3D" id="3.40.50.300">
    <property type="entry name" value="P-loop containing nucleotide triphosphate hydrolases"/>
    <property type="match status" value="1"/>
</dbReference>
<gene>
    <name evidence="5" type="ORF">ACK2TP_07295</name>
</gene>
<dbReference type="PANTHER" id="PTHR42781:SF4">
    <property type="entry name" value="SPERMIDINE_PUTRESCINE IMPORT ATP-BINDING PROTEIN POTA"/>
    <property type="match status" value="1"/>
</dbReference>
<keyword evidence="3 5" id="KW-0067">ATP-binding</keyword>
<dbReference type="InterPro" id="IPR027417">
    <property type="entry name" value="P-loop_NTPase"/>
</dbReference>
<protein>
    <submittedName>
        <fullName evidence="5">ATP-binding cassette domain-containing protein</fullName>
    </submittedName>
</protein>
<accession>A0ABW9KK32</accession>
<dbReference type="InterPro" id="IPR003439">
    <property type="entry name" value="ABC_transporter-like_ATP-bd"/>
</dbReference>
<dbReference type="SMART" id="SM00382">
    <property type="entry name" value="AAA"/>
    <property type="match status" value="1"/>
</dbReference>
<keyword evidence="6" id="KW-1185">Reference proteome</keyword>
<organism evidence="5 6">
    <name type="scientific">Terriglobus aquaticus</name>
    <dbReference type="NCBI Taxonomy" id="940139"/>
    <lineage>
        <taxon>Bacteria</taxon>
        <taxon>Pseudomonadati</taxon>
        <taxon>Acidobacteriota</taxon>
        <taxon>Terriglobia</taxon>
        <taxon>Terriglobales</taxon>
        <taxon>Acidobacteriaceae</taxon>
        <taxon>Terriglobus</taxon>
    </lineage>
</organism>
<keyword evidence="2" id="KW-0547">Nucleotide-binding</keyword>
<evidence type="ECO:0000256" key="3">
    <source>
        <dbReference type="ARBA" id="ARBA00022840"/>
    </source>
</evidence>
<dbReference type="PANTHER" id="PTHR42781">
    <property type="entry name" value="SPERMIDINE/PUTRESCINE IMPORT ATP-BINDING PROTEIN POTA"/>
    <property type="match status" value="1"/>
</dbReference>
<reference evidence="5 6" key="1">
    <citation type="submission" date="2024-12" db="EMBL/GenBank/DDBJ databases">
        <authorList>
            <person name="Lee Y."/>
        </authorList>
    </citation>
    <scope>NUCLEOTIDE SEQUENCE [LARGE SCALE GENOMIC DNA]</scope>
    <source>
        <strain evidence="5 6">03SUJ4</strain>
    </source>
</reference>
<name>A0ABW9KK32_9BACT</name>
<feature type="domain" description="ABC transporter" evidence="4">
    <location>
        <begin position="7"/>
        <end position="252"/>
    </location>
</feature>
<dbReference type="InterPro" id="IPR017871">
    <property type="entry name" value="ABC_transporter-like_CS"/>
</dbReference>
<evidence type="ECO:0000256" key="1">
    <source>
        <dbReference type="ARBA" id="ARBA00022448"/>
    </source>
</evidence>
<dbReference type="PROSITE" id="PS50893">
    <property type="entry name" value="ABC_TRANSPORTER_2"/>
    <property type="match status" value="1"/>
</dbReference>